<dbReference type="PANTHER" id="PTHR11537:SF182">
    <property type="entry name" value="POTASSIUM VOLTAGE-GATED CHANNEL SUBFAMILY D MEMBER 3"/>
    <property type="match status" value="1"/>
</dbReference>
<evidence type="ECO:0000256" key="14">
    <source>
        <dbReference type="ARBA" id="ARBA00070409"/>
    </source>
</evidence>
<dbReference type="InterPro" id="IPR003975">
    <property type="entry name" value="K_chnl_volt-dep_Kv4"/>
</dbReference>
<evidence type="ECO:0000256" key="3">
    <source>
        <dbReference type="ARBA" id="ARBA00022538"/>
    </source>
</evidence>
<evidence type="ECO:0000256" key="17">
    <source>
        <dbReference type="SAM" id="MobiDB-lite"/>
    </source>
</evidence>
<dbReference type="EMBL" id="JAAMOB010000008">
    <property type="protein sequence ID" value="KAF4109896.1"/>
    <property type="molecule type" value="Genomic_DNA"/>
</dbReference>
<protein>
    <recommendedName>
        <fullName evidence="14">A-type voltage-gated potassium channel KCND1</fullName>
    </recommendedName>
    <alternativeName>
        <fullName evidence="16">Potassium voltage-gated channel subfamily D member 1</fullName>
    </alternativeName>
    <alternativeName>
        <fullName evidence="15">Voltage-gated potassium channel subunit Kv4.1</fullName>
    </alternativeName>
</protein>
<dbReference type="InterPro" id="IPR027359">
    <property type="entry name" value="Volt_channel_dom_sf"/>
</dbReference>
<evidence type="ECO:0000256" key="15">
    <source>
        <dbReference type="ARBA" id="ARBA00075631"/>
    </source>
</evidence>
<dbReference type="FunFam" id="1.10.287.70:FF:000028">
    <property type="entry name" value="potassium voltage-gated channel subfamily D member 3"/>
    <property type="match status" value="1"/>
</dbReference>
<dbReference type="SMART" id="SM00225">
    <property type="entry name" value="BTB"/>
    <property type="match status" value="1"/>
</dbReference>
<evidence type="ECO:0000259" key="20">
    <source>
        <dbReference type="SMART" id="SM00225"/>
    </source>
</evidence>
<dbReference type="SUPFAM" id="SSF81324">
    <property type="entry name" value="Voltage-gated potassium channels"/>
    <property type="match status" value="1"/>
</dbReference>
<dbReference type="InterPro" id="IPR028325">
    <property type="entry name" value="VG_K_chnl"/>
</dbReference>
<dbReference type="GO" id="GO:0051260">
    <property type="term" value="P:protein homooligomerization"/>
    <property type="evidence" value="ECO:0007669"/>
    <property type="project" value="InterPro"/>
</dbReference>
<dbReference type="InterPro" id="IPR021645">
    <property type="entry name" value="Shal-type_N"/>
</dbReference>
<name>A0A7J6CRK9_9TELE</name>
<keyword evidence="4 18" id="KW-0812">Transmembrane</keyword>
<dbReference type="Gene3D" id="1.20.120.350">
    <property type="entry name" value="Voltage-gated potassium channels. Chain C"/>
    <property type="match status" value="1"/>
</dbReference>
<evidence type="ECO:0000256" key="16">
    <source>
        <dbReference type="ARBA" id="ARBA00076406"/>
    </source>
</evidence>
<comment type="subcellular location">
    <subcellularLocation>
        <location evidence="1">Membrane</location>
        <topology evidence="1">Multi-pass membrane protein</topology>
    </subcellularLocation>
</comment>
<evidence type="ECO:0000256" key="9">
    <source>
        <dbReference type="ARBA" id="ARBA00023065"/>
    </source>
</evidence>
<keyword evidence="7" id="KW-0630">Potassium</keyword>
<feature type="chain" id="PRO_5029907962" description="A-type voltage-gated potassium channel KCND1" evidence="19">
    <location>
        <begin position="17"/>
        <end position="647"/>
    </location>
</feature>
<evidence type="ECO:0000313" key="22">
    <source>
        <dbReference type="Proteomes" id="UP000579812"/>
    </source>
</evidence>
<evidence type="ECO:0000256" key="5">
    <source>
        <dbReference type="ARBA" id="ARBA00022826"/>
    </source>
</evidence>
<evidence type="ECO:0000256" key="4">
    <source>
        <dbReference type="ARBA" id="ARBA00022692"/>
    </source>
</evidence>
<dbReference type="PANTHER" id="PTHR11537">
    <property type="entry name" value="VOLTAGE-GATED POTASSIUM CHANNEL"/>
    <property type="match status" value="1"/>
</dbReference>
<feature type="signal peptide" evidence="19">
    <location>
        <begin position="1"/>
        <end position="16"/>
    </location>
</feature>
<evidence type="ECO:0000256" key="1">
    <source>
        <dbReference type="ARBA" id="ARBA00004141"/>
    </source>
</evidence>
<dbReference type="PRINTS" id="PR01491">
    <property type="entry name" value="KVCHANNEL"/>
</dbReference>
<feature type="transmembrane region" description="Helical" evidence="18">
    <location>
        <begin position="221"/>
        <end position="241"/>
    </location>
</feature>
<feature type="compositionally biased region" description="Pro residues" evidence="17">
    <location>
        <begin position="622"/>
        <end position="636"/>
    </location>
</feature>
<evidence type="ECO:0000256" key="2">
    <source>
        <dbReference type="ARBA" id="ARBA00022448"/>
    </source>
</evidence>
<feature type="transmembrane region" description="Helical" evidence="18">
    <location>
        <begin position="180"/>
        <end position="201"/>
    </location>
</feature>
<dbReference type="InterPro" id="IPR000210">
    <property type="entry name" value="BTB/POZ_dom"/>
</dbReference>
<dbReference type="PRINTS" id="PR00169">
    <property type="entry name" value="KCHANNEL"/>
</dbReference>
<feature type="transmembrane region" description="Helical" evidence="18">
    <location>
        <begin position="253"/>
        <end position="275"/>
    </location>
</feature>
<keyword evidence="3" id="KW-0633">Potassium transport</keyword>
<keyword evidence="5" id="KW-0631">Potassium channel</keyword>
<dbReference type="FunFam" id="1.20.120.350:FF:000016">
    <property type="entry name" value="Potassium voltage-gated channel subfamily D member 3"/>
    <property type="match status" value="1"/>
</dbReference>
<accession>A0A7J6CRK9</accession>
<sequence>MAAGVAAWLPFARAAAIGWMPVANLPMPVAPTNKNKHQDELIILNVSGRRFQTWRNTLDRYPDTLLGSSEKEFFFNEETREYFFDRDPDLFRSILNFYRTGKLHYPRYECISAYDEELAFFGIIPEIISDCCYEEYKDRKRENIERLMDDLEDNKDSKLPNMTFRETMWRAFENPHTSTMALVFYYVTGFFIAISVITNVVETVPCGSMPNQRDIPCGERYTEAFFCMDTACVMIFTVEYLMRLFAAPSRYRFMRSVMSIIDVVAILPYYIGLVMTNNEDVSGAFVTLRVFRVFRIFKFSRHSQGLRILGYTLKSCASELGFLLFSLTMAIIIFATVMFYAEKGSSSSKFTSIPASFWYTIVTMTTLGYGDMVPKTIAGKIFGSICSLSGVLVIALPVPVIVSNFSRIYHQNQRADKRRAQKVQKARLARMRISKSGSSNAFVHSKRNGLNQSLELTQLPYYKMKLSPQGSLEEDQQLKKTTSLLESQHHHLLHCLEKTTNHEFVDERLYEQGYLQTALQNFPSQSPSLSSEEGITGTCCSRRTKKNMQPLSATHTHTHNLQELSALHIQCGEQQPLNTSRSSLNLMSDESGSLNCKSSGLVTTAIISIPTPPSNNSRASPDAPPPPNPDAPPLPNPGTDVVKISAL</sequence>
<evidence type="ECO:0000256" key="12">
    <source>
        <dbReference type="ARBA" id="ARBA00061375"/>
    </source>
</evidence>
<evidence type="ECO:0000256" key="11">
    <source>
        <dbReference type="ARBA" id="ARBA00023303"/>
    </source>
</evidence>
<dbReference type="CDD" id="cd18419">
    <property type="entry name" value="BTB_POZ_KCND3"/>
    <property type="match status" value="1"/>
</dbReference>
<dbReference type="GO" id="GO:0043025">
    <property type="term" value="C:neuronal cell body"/>
    <property type="evidence" value="ECO:0007669"/>
    <property type="project" value="TreeGrafter"/>
</dbReference>
<dbReference type="Pfam" id="PF02214">
    <property type="entry name" value="BTB_2"/>
    <property type="match status" value="1"/>
</dbReference>
<keyword evidence="6" id="KW-0851">Voltage-gated channel</keyword>
<dbReference type="InterPro" id="IPR011333">
    <property type="entry name" value="SKP1/BTB/POZ_sf"/>
</dbReference>
<evidence type="ECO:0000256" key="6">
    <source>
        <dbReference type="ARBA" id="ARBA00022882"/>
    </source>
</evidence>
<evidence type="ECO:0000256" key="13">
    <source>
        <dbReference type="ARBA" id="ARBA00066223"/>
    </source>
</evidence>
<dbReference type="GO" id="GO:0008076">
    <property type="term" value="C:voltage-gated potassium channel complex"/>
    <property type="evidence" value="ECO:0007669"/>
    <property type="project" value="InterPro"/>
</dbReference>
<dbReference type="PRINTS" id="PR01518">
    <property type="entry name" value="KV43CHANNEL"/>
</dbReference>
<feature type="region of interest" description="Disordered" evidence="17">
    <location>
        <begin position="607"/>
        <end position="647"/>
    </location>
</feature>
<keyword evidence="11" id="KW-0407">Ion channel</keyword>
<dbReference type="GO" id="GO:0005250">
    <property type="term" value="F:A-type (transient outward) potassium channel activity"/>
    <property type="evidence" value="ECO:0007669"/>
    <property type="project" value="TreeGrafter"/>
</dbReference>
<dbReference type="Pfam" id="PF00520">
    <property type="entry name" value="Ion_trans"/>
    <property type="match status" value="1"/>
</dbReference>
<evidence type="ECO:0000256" key="10">
    <source>
        <dbReference type="ARBA" id="ARBA00023136"/>
    </source>
</evidence>
<keyword evidence="10 18" id="KW-0472">Membrane</keyword>
<dbReference type="FunFam" id="3.30.710.10:FF:000004">
    <property type="entry name" value="Potassium voltage-gated channel subfamily D member 3"/>
    <property type="match status" value="1"/>
</dbReference>
<dbReference type="Gene3D" id="3.30.710.10">
    <property type="entry name" value="Potassium Channel Kv1.1, Chain A"/>
    <property type="match status" value="1"/>
</dbReference>
<gene>
    <name evidence="21" type="ORF">G5714_009148</name>
</gene>
<organism evidence="21 22">
    <name type="scientific">Onychostoma macrolepis</name>
    <dbReference type="NCBI Taxonomy" id="369639"/>
    <lineage>
        <taxon>Eukaryota</taxon>
        <taxon>Metazoa</taxon>
        <taxon>Chordata</taxon>
        <taxon>Craniata</taxon>
        <taxon>Vertebrata</taxon>
        <taxon>Euteleostomi</taxon>
        <taxon>Actinopterygii</taxon>
        <taxon>Neopterygii</taxon>
        <taxon>Teleostei</taxon>
        <taxon>Ostariophysi</taxon>
        <taxon>Cypriniformes</taxon>
        <taxon>Cyprinidae</taxon>
        <taxon>Acrossocheilinae</taxon>
        <taxon>Onychostoma</taxon>
    </lineage>
</organism>
<dbReference type="AlphaFoldDB" id="A0A7J6CRK9"/>
<dbReference type="InterPro" id="IPR005821">
    <property type="entry name" value="Ion_trans_dom"/>
</dbReference>
<feature type="transmembrane region" description="Helical" evidence="18">
    <location>
        <begin position="381"/>
        <end position="402"/>
    </location>
</feature>
<evidence type="ECO:0000256" key="8">
    <source>
        <dbReference type="ARBA" id="ARBA00022989"/>
    </source>
</evidence>
<dbReference type="Proteomes" id="UP000579812">
    <property type="component" value="Unassembled WGS sequence"/>
</dbReference>
<keyword evidence="22" id="KW-1185">Reference proteome</keyword>
<dbReference type="GO" id="GO:0045211">
    <property type="term" value="C:postsynaptic membrane"/>
    <property type="evidence" value="ECO:0007669"/>
    <property type="project" value="TreeGrafter"/>
</dbReference>
<dbReference type="Gene3D" id="1.10.287.70">
    <property type="match status" value="1"/>
</dbReference>
<evidence type="ECO:0000256" key="19">
    <source>
        <dbReference type="SAM" id="SignalP"/>
    </source>
</evidence>
<evidence type="ECO:0000256" key="7">
    <source>
        <dbReference type="ARBA" id="ARBA00022958"/>
    </source>
</evidence>
<feature type="domain" description="BTB" evidence="20">
    <location>
        <begin position="40"/>
        <end position="139"/>
    </location>
</feature>
<dbReference type="GO" id="GO:0001508">
    <property type="term" value="P:action potential"/>
    <property type="evidence" value="ECO:0007669"/>
    <property type="project" value="TreeGrafter"/>
</dbReference>
<dbReference type="InterPro" id="IPR024587">
    <property type="entry name" value="K_chnl_volt-dep_Kv4_C"/>
</dbReference>
<reference evidence="21 22" key="1">
    <citation type="submission" date="2020-04" db="EMBL/GenBank/DDBJ databases">
        <title>Chromosome-level genome assembly of a cyprinid fish Onychostoma macrolepis by integration of Nanopore Sequencing, Bionano and Hi-C technology.</title>
        <authorList>
            <person name="Wang D."/>
        </authorList>
    </citation>
    <scope>NUCLEOTIDE SEQUENCE [LARGE SCALE GENOMIC DNA]</scope>
    <source>
        <strain evidence="21">SWU-2019</strain>
        <tissue evidence="21">Muscle</tissue>
    </source>
</reference>
<evidence type="ECO:0000256" key="18">
    <source>
        <dbReference type="SAM" id="Phobius"/>
    </source>
</evidence>
<dbReference type="InterPro" id="IPR004056">
    <property type="entry name" value="K_chnl_volt-dep_Kv4.3"/>
</dbReference>
<keyword evidence="19" id="KW-0732">Signal</keyword>
<proteinExistence type="inferred from homology"/>
<keyword evidence="2" id="KW-0813">Transport</keyword>
<dbReference type="PRINTS" id="PR01497">
    <property type="entry name" value="SHALCHANNEL"/>
</dbReference>
<dbReference type="GO" id="GO:0097623">
    <property type="term" value="P:potassium ion export across plasma membrane"/>
    <property type="evidence" value="ECO:0007669"/>
    <property type="project" value="TreeGrafter"/>
</dbReference>
<dbReference type="Pfam" id="PF11879">
    <property type="entry name" value="DUF3399"/>
    <property type="match status" value="1"/>
</dbReference>
<dbReference type="Pfam" id="PF11601">
    <property type="entry name" value="Shal-type"/>
    <property type="match status" value="1"/>
</dbReference>
<comment type="caution">
    <text evidence="21">The sequence shown here is derived from an EMBL/GenBank/DDBJ whole genome shotgun (WGS) entry which is preliminary data.</text>
</comment>
<dbReference type="InterPro" id="IPR003131">
    <property type="entry name" value="T1-type_BTB"/>
</dbReference>
<dbReference type="GO" id="GO:0043197">
    <property type="term" value="C:dendritic spine"/>
    <property type="evidence" value="ECO:0007669"/>
    <property type="project" value="TreeGrafter"/>
</dbReference>
<feature type="transmembrane region" description="Helical" evidence="18">
    <location>
        <begin position="320"/>
        <end position="341"/>
    </location>
</feature>
<keyword evidence="9" id="KW-0406">Ion transport</keyword>
<dbReference type="InterPro" id="IPR003968">
    <property type="entry name" value="K_chnl_volt-dep_Kv"/>
</dbReference>
<keyword evidence="8 18" id="KW-1133">Transmembrane helix</keyword>
<dbReference type="OrthoDB" id="433309at2759"/>
<dbReference type="SUPFAM" id="SSF54695">
    <property type="entry name" value="POZ domain"/>
    <property type="match status" value="1"/>
</dbReference>
<comment type="similarity">
    <text evidence="12">Belongs to the potassium channel family. D (Shal) (TC 1.A.1.2) subfamily. Kv4.1/KCND1 sub-subfamily.</text>
</comment>
<evidence type="ECO:0000313" key="21">
    <source>
        <dbReference type="EMBL" id="KAF4109896.1"/>
    </source>
</evidence>
<comment type="subunit">
    <text evidence="13">Component of heteromultimeric potassium channels. Identified in potassium channel complexes containing KCND1, KCND2, KCND3, KCNIP1, KCNIP2, KCNIP3, KCNIP4, DPP6 and DPP10.</text>
</comment>